<dbReference type="Proteomes" id="UP000183656">
    <property type="component" value="Unassembled WGS sequence"/>
</dbReference>
<dbReference type="STRING" id="343013.SAMN04489707_101445"/>
<feature type="region of interest" description="Disordered" evidence="1">
    <location>
        <begin position="58"/>
        <end position="78"/>
    </location>
</feature>
<organism evidence="2 3">
    <name type="scientific">Paenacidovorax caeni</name>
    <dbReference type="NCBI Taxonomy" id="343013"/>
    <lineage>
        <taxon>Bacteria</taxon>
        <taxon>Pseudomonadati</taxon>
        <taxon>Pseudomonadota</taxon>
        <taxon>Betaproteobacteria</taxon>
        <taxon>Burkholderiales</taxon>
        <taxon>Comamonadaceae</taxon>
        <taxon>Paenacidovorax</taxon>
    </lineage>
</organism>
<proteinExistence type="predicted"/>
<evidence type="ECO:0000313" key="2">
    <source>
        <dbReference type="EMBL" id="SFU67950.1"/>
    </source>
</evidence>
<accession>A0A1I7I4S1</accession>
<dbReference type="EMBL" id="FPBX01000014">
    <property type="protein sequence ID" value="SFU67950.1"/>
    <property type="molecule type" value="Genomic_DNA"/>
</dbReference>
<evidence type="ECO:0000313" key="3">
    <source>
        <dbReference type="Proteomes" id="UP000183656"/>
    </source>
</evidence>
<gene>
    <name evidence="2" type="ORF">SAMN04489707_101445</name>
</gene>
<dbReference type="RefSeq" id="WP_054255673.1">
    <property type="nucleotide sequence ID" value="NZ_CYIG01000008.1"/>
</dbReference>
<evidence type="ECO:0000256" key="1">
    <source>
        <dbReference type="SAM" id="MobiDB-lite"/>
    </source>
</evidence>
<sequence>MRALISLASLLVVLAIIGVLVKKQLATTQAPVPALQAPGAAAPTGSVRAQSQQIQQQVQQQMEGLMQKPRSLPDDESK</sequence>
<reference evidence="2 3" key="1">
    <citation type="submission" date="2016-10" db="EMBL/GenBank/DDBJ databases">
        <authorList>
            <person name="de Groot N.N."/>
        </authorList>
    </citation>
    <scope>NUCLEOTIDE SEQUENCE [LARGE SCALE GENOMIC DNA]</scope>
    <source>
        <strain evidence="2 3">R-24608</strain>
    </source>
</reference>
<keyword evidence="3" id="KW-1185">Reference proteome</keyword>
<dbReference type="AlphaFoldDB" id="A0A1I7I4S1"/>
<protein>
    <submittedName>
        <fullName evidence="2">Uncharacterized protein</fullName>
    </submittedName>
</protein>
<name>A0A1I7I4S1_9BURK</name>